<feature type="region of interest" description="Disordered" evidence="1">
    <location>
        <begin position="75"/>
        <end position="115"/>
    </location>
</feature>
<organism evidence="2 3">
    <name type="scientific">Trueperella bernardiae</name>
    <dbReference type="NCBI Taxonomy" id="59561"/>
    <lineage>
        <taxon>Bacteria</taxon>
        <taxon>Bacillati</taxon>
        <taxon>Actinomycetota</taxon>
        <taxon>Actinomycetes</taxon>
        <taxon>Actinomycetales</taxon>
        <taxon>Actinomycetaceae</taxon>
        <taxon>Trueperella</taxon>
    </lineage>
</organism>
<dbReference type="AlphaFoldDB" id="A0AAW6ZKD4"/>
<proteinExistence type="predicted"/>
<dbReference type="EMBL" id="JASPDQ010000009">
    <property type="protein sequence ID" value="MDK8601813.1"/>
    <property type="molecule type" value="Genomic_DNA"/>
</dbReference>
<sequence>MDFMEWALQQTSQHPRLANSLVTANGDWLDVLLDDGRTFRFRPGALIRQEAPLDQRAELLDRLISIGIDEAESATVTEPNRASAAKPDDGIVPGYPDTTGGAYPGPSGEPSDDLDDPDAEALIVPIVRSADYFLPATPDSDSIVYIPLTAFLAVGLAHDYPDTIQPIYYDQLEDSREIGEIMSDAVMTLRFMTNGTQQSVEIGITEIAGAQVMTFLQPPNYELSWFSDLDMIQQVADRICEQHPDDIPLFIPASRTKLFIVFADDPHLADFFKLLLAQRNSDDAIYPLPHTVAADGWLEWQPFPDSELAAVLGALRNYFRQKIYTAQEDMMRQWPAFGQVKTFQPRRLTTGERVSAATWDATDAHGSIPHTDFVTFTRSPHPWQEVPAVNITVRTHVAREIWPDGIVEDDTVWPPRYRVTGFPDEDTLRKLRDATDRRF</sequence>
<reference evidence="2" key="1">
    <citation type="submission" date="2023-05" db="EMBL/GenBank/DDBJ databases">
        <title>Genomic Catalog of Human Bladder Bacteria.</title>
        <authorList>
            <person name="Du J."/>
        </authorList>
    </citation>
    <scope>NUCLEOTIDE SEQUENCE</scope>
    <source>
        <strain evidence="2">UMB1304A</strain>
    </source>
</reference>
<comment type="caution">
    <text evidence="2">The sequence shown here is derived from an EMBL/GenBank/DDBJ whole genome shotgun (WGS) entry which is preliminary data.</text>
</comment>
<gene>
    <name evidence="2" type="ORF">QP858_04965</name>
</gene>
<dbReference type="Proteomes" id="UP001225576">
    <property type="component" value="Unassembled WGS sequence"/>
</dbReference>
<name>A0AAW6ZKD4_9ACTO</name>
<evidence type="ECO:0000256" key="1">
    <source>
        <dbReference type="SAM" id="MobiDB-lite"/>
    </source>
</evidence>
<accession>A0AAW6ZKD4</accession>
<evidence type="ECO:0000313" key="2">
    <source>
        <dbReference type="EMBL" id="MDK8601813.1"/>
    </source>
</evidence>
<protein>
    <submittedName>
        <fullName evidence="2">Uncharacterized protein</fullName>
    </submittedName>
</protein>
<evidence type="ECO:0000313" key="3">
    <source>
        <dbReference type="Proteomes" id="UP001225576"/>
    </source>
</evidence>
<dbReference type="RefSeq" id="WP_285321413.1">
    <property type="nucleotide sequence ID" value="NZ_JASPDQ010000009.1"/>
</dbReference>